<dbReference type="eggNOG" id="COG1333">
    <property type="taxonomic scope" value="Bacteria"/>
</dbReference>
<evidence type="ECO:0000259" key="7">
    <source>
        <dbReference type="Pfam" id="PF05140"/>
    </source>
</evidence>
<dbReference type="Proteomes" id="UP000000268">
    <property type="component" value="Chromosome"/>
</dbReference>
<organism evidence="8 9">
    <name type="scientific">Acaryochloris marina (strain MBIC 11017)</name>
    <dbReference type="NCBI Taxonomy" id="329726"/>
    <lineage>
        <taxon>Bacteria</taxon>
        <taxon>Bacillati</taxon>
        <taxon>Cyanobacteriota</taxon>
        <taxon>Cyanophyceae</taxon>
        <taxon>Acaryochloridales</taxon>
        <taxon>Acaryochloridaceae</taxon>
        <taxon>Acaryochloris</taxon>
    </lineage>
</organism>
<keyword evidence="3" id="KW-0201">Cytochrome c-type biogenesis</keyword>
<comment type="subcellular location">
    <subcellularLocation>
        <location evidence="1">Membrane</location>
        <topology evidence="1">Multi-pass membrane protein</topology>
    </subcellularLocation>
</comment>
<feature type="transmembrane region" description="Helical" evidence="6">
    <location>
        <begin position="12"/>
        <end position="30"/>
    </location>
</feature>
<feature type="transmembrane region" description="Helical" evidence="6">
    <location>
        <begin position="80"/>
        <end position="102"/>
    </location>
</feature>
<proteinExistence type="predicted"/>
<feature type="transmembrane region" description="Helical" evidence="6">
    <location>
        <begin position="50"/>
        <end position="68"/>
    </location>
</feature>
<name>B0CEY4_ACAM1</name>
<evidence type="ECO:0000256" key="2">
    <source>
        <dbReference type="ARBA" id="ARBA00022692"/>
    </source>
</evidence>
<protein>
    <submittedName>
        <fullName evidence="8">Cytochrome c biogenesis protein, CcsB-like protein, putative</fullName>
    </submittedName>
</protein>
<keyword evidence="9" id="KW-1185">Reference proteome</keyword>
<dbReference type="InterPro" id="IPR023494">
    <property type="entry name" value="Cyt_c_bgen_Ccs1/CcsB/ResB"/>
</dbReference>
<sequence>MLTKLVRFLGSIKLAVPVLGAIASILIWATFYESKVGSLVVQQQIYKSPWFGALMFLLAVNLGVSTLSRYPWRGARKVGFALTHLGLIVLIAGSAAVIHLGVEGLLLVRTDQPANHLVRVEGELLEVMDDQGQVQQAAVMVTPERIISPTQFAGLRLLDYIENSVETVEYRDGDAQDDPAIRLVLSSDRMGQTFDQWLSPAAETVDLGPAQLELWQAANQTDLQQLLTDPTQQQARQSGTLMFKMGDVDTPLAIDDLRRQDAVINDIQVHLLNVWPDFRLDDQNQPITASQDWRNPALEVEVTQADLQERWFVFAQAGPILAGDESLLDLDWEYQIPPPPTSDYFRVVVANQKLYYAARSSKSFTSGPLVMDQMIQPGWADFKITLADWLPHGKRIQERLPAPSGVEGVPALQVASADGQQWLTWGDSALIADGAHPKMAAFGPRMLALPFRVGLDDFVVERNEGSDSVAMWTSQIRIEDLQGESAQKRSVWMNHPTWYQGWKIAQASWNPGDLNQSTLQVKREPLWVTALTWSGALLTVLGVGVMFYGPTLFKKRSAVLEQPTEPITAEPTPLPLAPQDG</sequence>
<feature type="domain" description="ResB-like" evidence="7">
    <location>
        <begin position="428"/>
        <end position="518"/>
    </location>
</feature>
<dbReference type="OrthoDB" id="524291at2"/>
<gene>
    <name evidence="8" type="ordered locus">AM1_4402</name>
</gene>
<evidence type="ECO:0000313" key="8">
    <source>
        <dbReference type="EMBL" id="ABW29381.1"/>
    </source>
</evidence>
<dbReference type="RefSeq" id="WP_012164706.1">
    <property type="nucleotide sequence ID" value="NC_009925.1"/>
</dbReference>
<dbReference type="EMBL" id="CP000828">
    <property type="protein sequence ID" value="ABW29381.1"/>
    <property type="molecule type" value="Genomic_DNA"/>
</dbReference>
<dbReference type="AlphaFoldDB" id="B0CEY4"/>
<keyword evidence="4 6" id="KW-1133">Transmembrane helix</keyword>
<feature type="transmembrane region" description="Helical" evidence="6">
    <location>
        <begin position="526"/>
        <end position="548"/>
    </location>
</feature>
<dbReference type="STRING" id="329726.AM1_4402"/>
<reference evidence="8 9" key="1">
    <citation type="journal article" date="2008" name="Proc. Natl. Acad. Sci. U.S.A.">
        <title>Niche adaptation and genome expansion in the chlorophyll d-producing cyanobacterium Acaryochloris marina.</title>
        <authorList>
            <person name="Swingley W.D."/>
            <person name="Chen M."/>
            <person name="Cheung P.C."/>
            <person name="Conrad A.L."/>
            <person name="Dejesa L.C."/>
            <person name="Hao J."/>
            <person name="Honchak B.M."/>
            <person name="Karbach L.E."/>
            <person name="Kurdoglu A."/>
            <person name="Lahiri S."/>
            <person name="Mastrian S.D."/>
            <person name="Miyashita H."/>
            <person name="Page L."/>
            <person name="Ramakrishna P."/>
            <person name="Satoh S."/>
            <person name="Sattley W.M."/>
            <person name="Shimada Y."/>
            <person name="Taylor H.L."/>
            <person name="Tomo T."/>
            <person name="Tsuchiya T."/>
            <person name="Wang Z.T."/>
            <person name="Raymond J."/>
            <person name="Mimuro M."/>
            <person name="Blankenship R.E."/>
            <person name="Touchman J.W."/>
        </authorList>
    </citation>
    <scope>NUCLEOTIDE SEQUENCE [LARGE SCALE GENOMIC DNA]</scope>
    <source>
        <strain evidence="9">MBIC 11017</strain>
    </source>
</reference>
<accession>B0CEY4</accession>
<dbReference type="GO" id="GO:0017004">
    <property type="term" value="P:cytochrome complex assembly"/>
    <property type="evidence" value="ECO:0007669"/>
    <property type="project" value="UniProtKB-KW"/>
</dbReference>
<evidence type="ECO:0000256" key="4">
    <source>
        <dbReference type="ARBA" id="ARBA00022989"/>
    </source>
</evidence>
<dbReference type="Pfam" id="PF05140">
    <property type="entry name" value="ResB"/>
    <property type="match status" value="1"/>
</dbReference>
<evidence type="ECO:0000313" key="9">
    <source>
        <dbReference type="Proteomes" id="UP000000268"/>
    </source>
</evidence>
<keyword evidence="5 6" id="KW-0472">Membrane</keyword>
<evidence type="ECO:0000256" key="6">
    <source>
        <dbReference type="SAM" id="Phobius"/>
    </source>
</evidence>
<dbReference type="GO" id="GO:0016020">
    <property type="term" value="C:membrane"/>
    <property type="evidence" value="ECO:0007669"/>
    <property type="project" value="UniProtKB-SubCell"/>
</dbReference>
<dbReference type="HOGENOM" id="CLU_452560_0_0_3"/>
<dbReference type="PANTHER" id="PTHR31566">
    <property type="entry name" value="CYTOCHROME C BIOGENESIS PROTEIN CCS1, CHLOROPLASTIC"/>
    <property type="match status" value="1"/>
</dbReference>
<dbReference type="KEGG" id="amr:AM1_4402"/>
<evidence type="ECO:0000256" key="1">
    <source>
        <dbReference type="ARBA" id="ARBA00004141"/>
    </source>
</evidence>
<keyword evidence="2 6" id="KW-0812">Transmembrane</keyword>
<evidence type="ECO:0000256" key="5">
    <source>
        <dbReference type="ARBA" id="ARBA00023136"/>
    </source>
</evidence>
<dbReference type="InterPro" id="IPR007816">
    <property type="entry name" value="ResB-like_domain"/>
</dbReference>
<evidence type="ECO:0000256" key="3">
    <source>
        <dbReference type="ARBA" id="ARBA00022748"/>
    </source>
</evidence>